<sequence>MFRKNNADKFITIFNAANIYILNMITREEALEILKSNVEAENMLKHSLASEAVLRAVAKHLGKNEEEWGIAGLLHDIDVEITNADPHTHGPYAEKLLKGKITDEMLDAIVMHNEVATGKERNTEFQHALAAGETITGLITATTLVYPDKKLASVKAKSVTKRMKQKAFAASVKRENIMECEKIGIPLAEFADLAVNAMRSISDDLGL</sequence>
<name>A0A1I0GGN1_9BACT</name>
<gene>
    <name evidence="2" type="ORF">SAMN05444285_12057</name>
</gene>
<feature type="domain" description="HD" evidence="1">
    <location>
        <begin position="44"/>
        <end position="119"/>
    </location>
</feature>
<dbReference type="Gene3D" id="1.10.3210.10">
    <property type="entry name" value="Hypothetical protein af1432"/>
    <property type="match status" value="1"/>
</dbReference>
<dbReference type="EMBL" id="FOHT01000020">
    <property type="protein sequence ID" value="SET70156.1"/>
    <property type="molecule type" value="Genomic_DNA"/>
</dbReference>
<organism evidence="2 3">
    <name type="scientific">Draconibacterium orientale</name>
    <dbReference type="NCBI Taxonomy" id="1168034"/>
    <lineage>
        <taxon>Bacteria</taxon>
        <taxon>Pseudomonadati</taxon>
        <taxon>Bacteroidota</taxon>
        <taxon>Bacteroidia</taxon>
        <taxon>Marinilabiliales</taxon>
        <taxon>Prolixibacteraceae</taxon>
        <taxon>Draconibacterium</taxon>
    </lineage>
</organism>
<dbReference type="SUPFAM" id="SSF109604">
    <property type="entry name" value="HD-domain/PDEase-like"/>
    <property type="match status" value="1"/>
</dbReference>
<dbReference type="PANTHER" id="PTHR38659:SF1">
    <property type="entry name" value="METAL DEPENDENT PHOSPHOHYDROLASE"/>
    <property type="match status" value="1"/>
</dbReference>
<dbReference type="InterPro" id="IPR006674">
    <property type="entry name" value="HD_domain"/>
</dbReference>
<accession>A0A1I0GGN1</accession>
<proteinExistence type="predicted"/>
<keyword evidence="2" id="KW-0378">Hydrolase</keyword>
<evidence type="ECO:0000259" key="1">
    <source>
        <dbReference type="Pfam" id="PF01966"/>
    </source>
</evidence>
<evidence type="ECO:0000313" key="3">
    <source>
        <dbReference type="Proteomes" id="UP000181981"/>
    </source>
</evidence>
<evidence type="ECO:0000313" key="2">
    <source>
        <dbReference type="EMBL" id="SET70156.1"/>
    </source>
</evidence>
<dbReference type="GO" id="GO:0016787">
    <property type="term" value="F:hydrolase activity"/>
    <property type="evidence" value="ECO:0007669"/>
    <property type="project" value="UniProtKB-KW"/>
</dbReference>
<dbReference type="PANTHER" id="PTHR38659">
    <property type="entry name" value="METAL-DEPENDENT PHOSPHOHYDROLASE"/>
    <property type="match status" value="1"/>
</dbReference>
<protein>
    <submittedName>
        <fullName evidence="2">Predicted hydrolase, HD superfamily</fullName>
    </submittedName>
</protein>
<dbReference type="Pfam" id="PF01966">
    <property type="entry name" value="HD"/>
    <property type="match status" value="1"/>
</dbReference>
<dbReference type="Proteomes" id="UP000181981">
    <property type="component" value="Unassembled WGS sequence"/>
</dbReference>
<dbReference type="AlphaFoldDB" id="A0A1I0GGN1"/>
<reference evidence="2 3" key="1">
    <citation type="submission" date="2016-10" db="EMBL/GenBank/DDBJ databases">
        <authorList>
            <person name="de Groot N.N."/>
        </authorList>
    </citation>
    <scope>NUCLEOTIDE SEQUENCE [LARGE SCALE GENOMIC DNA]</scope>
    <source>
        <strain evidence="2 3">DSM 25947</strain>
    </source>
</reference>